<dbReference type="Pfam" id="PF01522">
    <property type="entry name" value="Polysacc_deac_1"/>
    <property type="match status" value="1"/>
</dbReference>
<evidence type="ECO:0000313" key="2">
    <source>
        <dbReference type="EMBL" id="MFC5675437.1"/>
    </source>
</evidence>
<dbReference type="SUPFAM" id="SSF88713">
    <property type="entry name" value="Glycoside hydrolase/deacetylase"/>
    <property type="match status" value="1"/>
</dbReference>
<name>A0ABW0Y0U7_9ACTN</name>
<keyword evidence="3" id="KW-1185">Reference proteome</keyword>
<dbReference type="CDD" id="cd10959">
    <property type="entry name" value="CE4_NodB_like_3"/>
    <property type="match status" value="1"/>
</dbReference>
<dbReference type="InterPro" id="IPR050248">
    <property type="entry name" value="Polysacc_deacetylase_ArnD"/>
</dbReference>
<dbReference type="EMBL" id="JBHSPC010000164">
    <property type="protein sequence ID" value="MFC5675437.1"/>
    <property type="molecule type" value="Genomic_DNA"/>
</dbReference>
<dbReference type="PROSITE" id="PS51677">
    <property type="entry name" value="NODB"/>
    <property type="match status" value="1"/>
</dbReference>
<dbReference type="InterPro" id="IPR011330">
    <property type="entry name" value="Glyco_hydro/deAcase_b/a-brl"/>
</dbReference>
<proteinExistence type="predicted"/>
<feature type="domain" description="NodB homology" evidence="1">
    <location>
        <begin position="58"/>
        <end position="244"/>
    </location>
</feature>
<evidence type="ECO:0000259" key="1">
    <source>
        <dbReference type="PROSITE" id="PS51677"/>
    </source>
</evidence>
<sequence>MQREKSGRDGADVGRLFTTAAAIAPALVAAAHIVPAGTWLSGPRRAWLPTLAGIGNSDHVALTFDDGPDPCSTPVFLAALEELAVRATFFVLGEQVLRHRRLTHDIVRRGHELAVHGWTHNRPWWPAPVREARQLARTARAVAEVSGVAPTWYRPPYGVLTGDRLLAARHIGLRPVLWTAWGRDWTAHATAESVVATVLRDLWGGGTVVLHDTDRHAAPGCWHAALAALPSLVDACRAAGLTVGPLGEHGVGGRSARSGGAGRQA</sequence>
<accession>A0ABW0Y0U7</accession>
<organism evidence="2 3">
    <name type="scientific">Streptomyces incanus</name>
    <dbReference type="NCBI Taxonomy" id="887453"/>
    <lineage>
        <taxon>Bacteria</taxon>
        <taxon>Bacillati</taxon>
        <taxon>Actinomycetota</taxon>
        <taxon>Actinomycetes</taxon>
        <taxon>Kitasatosporales</taxon>
        <taxon>Streptomycetaceae</taxon>
        <taxon>Streptomyces</taxon>
    </lineage>
</organism>
<dbReference type="InterPro" id="IPR002509">
    <property type="entry name" value="NODB_dom"/>
</dbReference>
<dbReference type="Gene3D" id="3.20.20.370">
    <property type="entry name" value="Glycoside hydrolase/deacetylase"/>
    <property type="match status" value="1"/>
</dbReference>
<gene>
    <name evidence="2" type="ORF">ACFP2V_36895</name>
</gene>
<comment type="caution">
    <text evidence="2">The sequence shown here is derived from an EMBL/GenBank/DDBJ whole genome shotgun (WGS) entry which is preliminary data.</text>
</comment>
<reference evidence="3" key="1">
    <citation type="journal article" date="2019" name="Int. J. Syst. Evol. Microbiol.">
        <title>The Global Catalogue of Microorganisms (GCM) 10K type strain sequencing project: providing services to taxonomists for standard genome sequencing and annotation.</title>
        <authorList>
            <consortium name="The Broad Institute Genomics Platform"/>
            <consortium name="The Broad Institute Genome Sequencing Center for Infectious Disease"/>
            <person name="Wu L."/>
            <person name="Ma J."/>
        </authorList>
    </citation>
    <scope>NUCLEOTIDE SEQUENCE [LARGE SCALE GENOMIC DNA]</scope>
    <source>
        <strain evidence="3">JCM 13852</strain>
    </source>
</reference>
<dbReference type="PANTHER" id="PTHR10587:SF137">
    <property type="entry name" value="4-DEOXY-4-FORMAMIDO-L-ARABINOSE-PHOSPHOUNDECAPRENOL DEFORMYLASE ARND-RELATED"/>
    <property type="match status" value="1"/>
</dbReference>
<dbReference type="Proteomes" id="UP001596183">
    <property type="component" value="Unassembled WGS sequence"/>
</dbReference>
<evidence type="ECO:0000313" key="3">
    <source>
        <dbReference type="Proteomes" id="UP001596183"/>
    </source>
</evidence>
<protein>
    <submittedName>
        <fullName evidence="2">Polysaccharide deacetylase family protein</fullName>
    </submittedName>
</protein>
<dbReference type="PANTHER" id="PTHR10587">
    <property type="entry name" value="GLYCOSYL TRANSFERASE-RELATED"/>
    <property type="match status" value="1"/>
</dbReference>